<proteinExistence type="predicted"/>
<sequence length="614" mass="67608">MSSPPSSARFDRLRLILLIALLVSFVPALLLAWNRIQYEQSKRTVTVVMDYSALNSQATELGRDWHDLLREYRSYGVNGVAVFEDVVGDYPRRGAAIIRSGSEIVADDPSASVRPNYTYLTSVKPGVVEALRDRYTYRTEQVTWRGRTWIGWPVDIRGLPAGPDTPLISELQRDGLVLVYRPYDVSSVKLGLFATDWPNVPFIVFNGSNLVANNDPERLKTLEERLGSRVPAVIEASVADQQKGIEDVIRDRPAIRLFAIRPEWQRLLDPEETASKYVLAARERSHRLLYVRPYEREDDTKTFLTSLKAGLGRANIQVGMPQMSEYAPSAALRWLSMIGPILALVLMALSYPLSRLGVAAAALTLVGAAVVNHGAPFGTFALVAAVTFPALGLVMRRNKPTDWLLATLLSVMGALFVAALATDRLAMLGLDPFRGVGLTLVVPLLLFGLSLLPRQDIRKTATDLYNTPMRLGDIAIIMFGLAAIALVVLRRGNTPAVGVSDTEAKVRQALQDSMIRPRTKEIFGHPAGILGLTNFFPPYMSYLLLAGGVVGQSSILNTFSHSHTPLLISLLRTFNGIWVGALIGFVLIPIVSRGLQFFKGQIAERRAPKTGQRI</sequence>
<evidence type="ECO:0000313" key="2">
    <source>
        <dbReference type="EMBL" id="PYE54209.1"/>
    </source>
</evidence>
<protein>
    <submittedName>
        <fullName evidence="2">Uncharacterized protein</fullName>
    </submittedName>
</protein>
<feature type="transmembrane region" description="Helical" evidence="1">
    <location>
        <begin position="539"/>
        <end position="559"/>
    </location>
</feature>
<keyword evidence="1" id="KW-0472">Membrane</keyword>
<feature type="transmembrane region" description="Helical" evidence="1">
    <location>
        <begin position="331"/>
        <end position="349"/>
    </location>
</feature>
<reference evidence="2 3" key="1">
    <citation type="submission" date="2018-06" db="EMBL/GenBank/DDBJ databases">
        <title>Genomic Encyclopedia of Type Strains, Phase IV (KMG-IV): sequencing the most valuable type-strain genomes for metagenomic binning, comparative biology and taxonomic classification.</title>
        <authorList>
            <person name="Goeker M."/>
        </authorList>
    </citation>
    <scope>NUCLEOTIDE SEQUENCE [LARGE SCALE GENOMIC DNA]</scope>
    <source>
        <strain evidence="2 3">DSM 18048</strain>
    </source>
</reference>
<organism evidence="2 3">
    <name type="scientific">Deinococcus yavapaiensis KR-236</name>
    <dbReference type="NCBI Taxonomy" id="694435"/>
    <lineage>
        <taxon>Bacteria</taxon>
        <taxon>Thermotogati</taxon>
        <taxon>Deinococcota</taxon>
        <taxon>Deinococci</taxon>
        <taxon>Deinococcales</taxon>
        <taxon>Deinococcaceae</taxon>
        <taxon>Deinococcus</taxon>
    </lineage>
</organism>
<feature type="transmembrane region" description="Helical" evidence="1">
    <location>
        <begin position="571"/>
        <end position="591"/>
    </location>
</feature>
<dbReference type="Proteomes" id="UP000248326">
    <property type="component" value="Unassembled WGS sequence"/>
</dbReference>
<accession>A0A318SNI6</accession>
<feature type="transmembrane region" description="Helical" evidence="1">
    <location>
        <begin position="471"/>
        <end position="489"/>
    </location>
</feature>
<keyword evidence="3" id="KW-1185">Reference proteome</keyword>
<keyword evidence="1" id="KW-1133">Transmembrane helix</keyword>
<dbReference type="Pfam" id="PF18949">
    <property type="entry name" value="DUF5693"/>
    <property type="match status" value="1"/>
</dbReference>
<feature type="transmembrane region" description="Helical" evidence="1">
    <location>
        <begin position="433"/>
        <end position="451"/>
    </location>
</feature>
<dbReference type="InterPro" id="IPR043748">
    <property type="entry name" value="DUF5693"/>
</dbReference>
<dbReference type="EMBL" id="QJSX01000006">
    <property type="protein sequence ID" value="PYE54209.1"/>
    <property type="molecule type" value="Genomic_DNA"/>
</dbReference>
<feature type="transmembrane region" description="Helical" evidence="1">
    <location>
        <begin position="403"/>
        <end position="421"/>
    </location>
</feature>
<feature type="transmembrane region" description="Helical" evidence="1">
    <location>
        <begin position="377"/>
        <end position="396"/>
    </location>
</feature>
<comment type="caution">
    <text evidence="2">The sequence shown here is derived from an EMBL/GenBank/DDBJ whole genome shotgun (WGS) entry which is preliminary data.</text>
</comment>
<evidence type="ECO:0000256" key="1">
    <source>
        <dbReference type="SAM" id="Phobius"/>
    </source>
</evidence>
<evidence type="ECO:0000313" key="3">
    <source>
        <dbReference type="Proteomes" id="UP000248326"/>
    </source>
</evidence>
<name>A0A318SNI6_9DEIO</name>
<keyword evidence="1" id="KW-0812">Transmembrane</keyword>
<gene>
    <name evidence="2" type="ORF">DES52_106175</name>
</gene>
<dbReference type="AlphaFoldDB" id="A0A318SNI6"/>